<dbReference type="GO" id="GO:0008157">
    <property type="term" value="F:protein phosphatase 1 binding"/>
    <property type="evidence" value="ECO:0007669"/>
    <property type="project" value="TreeGrafter"/>
</dbReference>
<dbReference type="InterPro" id="IPR011107">
    <property type="entry name" value="PPI_Ypi1"/>
</dbReference>
<feature type="compositionally biased region" description="Acidic residues" evidence="3">
    <location>
        <begin position="87"/>
        <end position="96"/>
    </location>
</feature>
<dbReference type="Pfam" id="PF07491">
    <property type="entry name" value="PPI_Ypi1"/>
    <property type="match status" value="1"/>
</dbReference>
<evidence type="ECO:0000313" key="4">
    <source>
        <dbReference type="Proteomes" id="UP000887566"/>
    </source>
</evidence>
<evidence type="ECO:0000256" key="2">
    <source>
        <dbReference type="ARBA" id="ARBA00031039"/>
    </source>
</evidence>
<feature type="compositionally biased region" description="Basic and acidic residues" evidence="3">
    <location>
        <begin position="103"/>
        <end position="114"/>
    </location>
</feature>
<dbReference type="GO" id="GO:0004865">
    <property type="term" value="F:protein serine/threonine phosphatase inhibitor activity"/>
    <property type="evidence" value="ECO:0007669"/>
    <property type="project" value="InterPro"/>
</dbReference>
<feature type="compositionally biased region" description="Polar residues" evidence="3">
    <location>
        <begin position="16"/>
        <end position="28"/>
    </location>
</feature>
<proteinExistence type="predicted"/>
<feature type="region of interest" description="Disordered" evidence="3">
    <location>
        <begin position="79"/>
        <end position="122"/>
    </location>
</feature>
<accession>A0A914WWH2</accession>
<dbReference type="Proteomes" id="UP000887566">
    <property type="component" value="Unplaced"/>
</dbReference>
<organism evidence="4 5">
    <name type="scientific">Plectus sambesii</name>
    <dbReference type="NCBI Taxonomy" id="2011161"/>
    <lineage>
        <taxon>Eukaryota</taxon>
        <taxon>Metazoa</taxon>
        <taxon>Ecdysozoa</taxon>
        <taxon>Nematoda</taxon>
        <taxon>Chromadorea</taxon>
        <taxon>Plectida</taxon>
        <taxon>Plectina</taxon>
        <taxon>Plectoidea</taxon>
        <taxon>Plectidae</taxon>
        <taxon>Plectus</taxon>
    </lineage>
</organism>
<keyword evidence="4" id="KW-1185">Reference proteome</keyword>
<dbReference type="GO" id="GO:0005634">
    <property type="term" value="C:nucleus"/>
    <property type="evidence" value="ECO:0007669"/>
    <property type="project" value="TreeGrafter"/>
</dbReference>
<dbReference type="AlphaFoldDB" id="A0A914WWH2"/>
<evidence type="ECO:0000256" key="3">
    <source>
        <dbReference type="SAM" id="MobiDB-lite"/>
    </source>
</evidence>
<sequence>MDVAGGSVGDRATAEASGTITLTQSEDQQPSEESNEQLVLRLTQPSSSNTGPRVRWATETVDNEFMQKKKSKCCCVYKKPKQWNDPSDSEDSDSDCETGNCRGHVEKRHEHNEDGGGGQGLN</sequence>
<dbReference type="WBParaSite" id="PSAMB.scaffold5671size11129.g27071.t1">
    <property type="protein sequence ID" value="PSAMB.scaffold5671size11129.g27071.t1"/>
    <property type="gene ID" value="PSAMB.scaffold5671size11129.g27071"/>
</dbReference>
<reference evidence="5" key="1">
    <citation type="submission" date="2022-11" db="UniProtKB">
        <authorList>
            <consortium name="WormBaseParasite"/>
        </authorList>
    </citation>
    <scope>IDENTIFICATION</scope>
</reference>
<name>A0A914WWH2_9BILA</name>
<protein>
    <recommendedName>
        <fullName evidence="1">E3 ubiquitin-protein ligase PPP1R11</fullName>
    </recommendedName>
    <alternativeName>
        <fullName evidence="2">Protein phosphatase 1 regulatory subunit 11</fullName>
    </alternativeName>
</protein>
<dbReference type="PANTHER" id="PTHR20835">
    <property type="entry name" value="E3 UBIQUITIN-PROTEIN LIGASE PPP1R11-RELATED"/>
    <property type="match status" value="1"/>
</dbReference>
<evidence type="ECO:0000256" key="1">
    <source>
        <dbReference type="ARBA" id="ARBA00021994"/>
    </source>
</evidence>
<evidence type="ECO:0000313" key="5">
    <source>
        <dbReference type="WBParaSite" id="PSAMB.scaffold5671size11129.g27071.t1"/>
    </source>
</evidence>
<feature type="region of interest" description="Disordered" evidence="3">
    <location>
        <begin position="1"/>
        <end position="55"/>
    </location>
</feature>
<dbReference type="PANTHER" id="PTHR20835:SF0">
    <property type="entry name" value="E3 UBIQUITIN-PROTEIN LIGASE PPP1R11"/>
    <property type="match status" value="1"/>
</dbReference>